<evidence type="ECO:0000259" key="1">
    <source>
        <dbReference type="PROSITE" id="PS50943"/>
    </source>
</evidence>
<sequence length="133" mass="15432">MTLTFNPDKYKELLINYQPKIIRNEEENEKALAVVEELMHRSNRTLEENELYELLIILIEKFEQKHYSPGQASTPHSMLLFLMEQKEIKQSDLVGVIGSKKIVSEVVNGKREISKVKAKALGDFFQVDFSLFT</sequence>
<dbReference type="GO" id="GO:0001046">
    <property type="term" value="F:core promoter sequence-specific DNA binding"/>
    <property type="evidence" value="ECO:0007669"/>
    <property type="project" value="TreeGrafter"/>
</dbReference>
<evidence type="ECO:0000313" key="3">
    <source>
        <dbReference type="Proteomes" id="UP000031549"/>
    </source>
</evidence>
<dbReference type="EMBL" id="JTCM02000018">
    <property type="protein sequence ID" value="NEU73122.1"/>
    <property type="molecule type" value="Genomic_DNA"/>
</dbReference>
<organism evidence="2 3">
    <name type="scientific">Hassallia byssoidea VB512170</name>
    <dbReference type="NCBI Taxonomy" id="1304833"/>
    <lineage>
        <taxon>Bacteria</taxon>
        <taxon>Bacillati</taxon>
        <taxon>Cyanobacteriota</taxon>
        <taxon>Cyanophyceae</taxon>
        <taxon>Nostocales</taxon>
        <taxon>Tolypothrichaceae</taxon>
        <taxon>Hassallia</taxon>
    </lineage>
</organism>
<accession>A0A846H707</accession>
<dbReference type="PANTHER" id="PTHR40455:SF1">
    <property type="entry name" value="ANTITOXIN HIGA"/>
    <property type="match status" value="1"/>
</dbReference>
<dbReference type="Gene3D" id="1.10.260.40">
    <property type="entry name" value="lambda repressor-like DNA-binding domains"/>
    <property type="match status" value="1"/>
</dbReference>
<comment type="caution">
    <text evidence="2">The sequence shown here is derived from an EMBL/GenBank/DDBJ whole genome shotgun (WGS) entry which is preliminary data.</text>
</comment>
<dbReference type="InterPro" id="IPR010982">
    <property type="entry name" value="Lambda_DNA-bd_dom_sf"/>
</dbReference>
<gene>
    <name evidence="2" type="ORF">PI95_011255</name>
</gene>
<name>A0A846H707_9CYAN</name>
<reference evidence="2 3" key="1">
    <citation type="journal article" date="2015" name="Genome Announc.">
        <title>Draft Genome Sequence of Cyanobacterium Hassallia byssoidea Strain VB512170, Isolated from Monuments in India.</title>
        <authorList>
            <person name="Singh D."/>
            <person name="Chandrababunaidu M.M."/>
            <person name="Panda A."/>
            <person name="Sen D."/>
            <person name="Bhattacharyya S."/>
            <person name="Adhikary S.P."/>
            <person name="Tripathy S."/>
        </authorList>
    </citation>
    <scope>NUCLEOTIDE SEQUENCE [LARGE SCALE GENOMIC DNA]</scope>
    <source>
        <strain evidence="2 3">VB512170</strain>
    </source>
</reference>
<dbReference type="InterPro" id="IPR001387">
    <property type="entry name" value="Cro/C1-type_HTH"/>
</dbReference>
<feature type="domain" description="HTH cro/C1-type" evidence="1">
    <location>
        <begin position="79"/>
        <end position="132"/>
    </location>
</feature>
<dbReference type="AlphaFoldDB" id="A0A846H707"/>
<dbReference type="PROSITE" id="PS50943">
    <property type="entry name" value="HTH_CROC1"/>
    <property type="match status" value="1"/>
</dbReference>
<evidence type="ECO:0000313" key="2">
    <source>
        <dbReference type="EMBL" id="NEU73122.1"/>
    </source>
</evidence>
<dbReference type="InterPro" id="IPR039060">
    <property type="entry name" value="Antitox_HigA"/>
</dbReference>
<dbReference type="GO" id="GO:0006355">
    <property type="term" value="P:regulation of DNA-templated transcription"/>
    <property type="evidence" value="ECO:0007669"/>
    <property type="project" value="InterPro"/>
</dbReference>
<dbReference type="Proteomes" id="UP000031549">
    <property type="component" value="Unassembled WGS sequence"/>
</dbReference>
<keyword evidence="3" id="KW-1185">Reference proteome</keyword>
<dbReference type="RefSeq" id="WP_039737498.1">
    <property type="nucleotide sequence ID" value="NZ_JTCM02000018.1"/>
</dbReference>
<dbReference type="PANTHER" id="PTHR40455">
    <property type="entry name" value="ANTITOXIN HIGA"/>
    <property type="match status" value="1"/>
</dbReference>
<proteinExistence type="predicted"/>
<protein>
    <submittedName>
        <fullName evidence="2">Transcriptional regulator</fullName>
    </submittedName>
</protein>
<dbReference type="SUPFAM" id="SSF47413">
    <property type="entry name" value="lambda repressor-like DNA-binding domains"/>
    <property type="match status" value="1"/>
</dbReference>